<feature type="compositionally biased region" description="Basic residues" evidence="1">
    <location>
        <begin position="312"/>
        <end position="323"/>
    </location>
</feature>
<organism evidence="3 4">
    <name type="scientific">Spiroplasma gladiatoris</name>
    <dbReference type="NCBI Taxonomy" id="2143"/>
    <lineage>
        <taxon>Bacteria</taxon>
        <taxon>Bacillati</taxon>
        <taxon>Mycoplasmatota</taxon>
        <taxon>Mollicutes</taxon>
        <taxon>Entomoplasmatales</taxon>
        <taxon>Spiroplasmataceae</taxon>
        <taxon>Spiroplasma</taxon>
    </lineage>
</organism>
<evidence type="ECO:0008006" key="5">
    <source>
        <dbReference type="Google" id="ProtNLM"/>
    </source>
</evidence>
<dbReference type="AlphaFoldDB" id="A0A4P7AI66"/>
<dbReference type="RefSeq" id="WP_134297202.1">
    <property type="nucleotide sequence ID" value="NZ_CP038013.1"/>
</dbReference>
<dbReference type="EMBL" id="CP038013">
    <property type="protein sequence ID" value="QBQ07408.1"/>
    <property type="molecule type" value="Genomic_DNA"/>
</dbReference>
<reference evidence="3 4" key="1">
    <citation type="submission" date="2019-03" db="EMBL/GenBank/DDBJ databases">
        <title>Complete genome sequence of Spiroplasma gladiatoris TG-1 (DSM 22552).</title>
        <authorList>
            <person name="Lin Y.-C."/>
            <person name="Chou L."/>
            <person name="Kuo C.-H."/>
        </authorList>
    </citation>
    <scope>NUCLEOTIDE SEQUENCE [LARGE SCALE GENOMIC DNA]</scope>
    <source>
        <strain evidence="3 4">TG-1</strain>
    </source>
</reference>
<gene>
    <name evidence="3" type="ORF">SGLAD_v1c02090</name>
</gene>
<proteinExistence type="predicted"/>
<dbReference type="KEGG" id="sgq:SGLAD_v1c02090"/>
<dbReference type="Proteomes" id="UP000294309">
    <property type="component" value="Chromosome"/>
</dbReference>
<name>A0A4P7AI66_9MOLU</name>
<accession>A0A4P7AI66</accession>
<keyword evidence="2" id="KW-0472">Membrane</keyword>
<keyword evidence="2" id="KW-0812">Transmembrane</keyword>
<evidence type="ECO:0000256" key="2">
    <source>
        <dbReference type="SAM" id="Phobius"/>
    </source>
</evidence>
<feature type="transmembrane region" description="Helical" evidence="2">
    <location>
        <begin position="152"/>
        <end position="173"/>
    </location>
</feature>
<keyword evidence="4" id="KW-1185">Reference proteome</keyword>
<feature type="compositionally biased region" description="Basic and acidic residues" evidence="1">
    <location>
        <begin position="298"/>
        <end position="311"/>
    </location>
</feature>
<evidence type="ECO:0000313" key="4">
    <source>
        <dbReference type="Proteomes" id="UP000294309"/>
    </source>
</evidence>
<feature type="compositionally biased region" description="Basic and acidic residues" evidence="1">
    <location>
        <begin position="324"/>
        <end position="342"/>
    </location>
</feature>
<protein>
    <recommendedName>
        <fullName evidence="5">Transmembrane protein</fullName>
    </recommendedName>
</protein>
<keyword evidence="2" id="KW-1133">Transmembrane helix</keyword>
<dbReference type="OrthoDB" id="389470at2"/>
<feature type="transmembrane region" description="Helical" evidence="2">
    <location>
        <begin position="52"/>
        <end position="81"/>
    </location>
</feature>
<evidence type="ECO:0000313" key="3">
    <source>
        <dbReference type="EMBL" id="QBQ07408.1"/>
    </source>
</evidence>
<feature type="region of interest" description="Disordered" evidence="1">
    <location>
        <begin position="298"/>
        <end position="342"/>
    </location>
</feature>
<sequence length="342" mass="40057">MAIVKKQKKAEVFVSNKNNPKTKFSDKFKNFKQDLKIKTKEQLSAASIGGKILYTLVIILRILVILFWFIAPILITLAFVYDPGFRSLVWYICAKIKNVDTVNGMQVPSMDIAFVNKVINIAAPIICFVSFIIFLPAVVWPFYSKTQWRKRVFYATNLFFWPILFLVVDYSIYFLKSSFPKGPEIDINGPYYPLRIAYEVLNANYTPFSGWNIAYQVVWFFLIFLAVFVSVEASLIRKLRLDYEDLYSETKDSRSLVNQVFEGRLEFGEIKAENLNKEIKQLRGNLTLEERQRRLDRLDRLKQEKDKLKQEKSKRKSKNKKSTKKIDSKAKKTNKPKDKKDM</sequence>
<evidence type="ECO:0000256" key="1">
    <source>
        <dbReference type="SAM" id="MobiDB-lite"/>
    </source>
</evidence>
<feature type="transmembrane region" description="Helical" evidence="2">
    <location>
        <begin position="118"/>
        <end position="140"/>
    </location>
</feature>
<feature type="transmembrane region" description="Helical" evidence="2">
    <location>
        <begin position="213"/>
        <end position="231"/>
    </location>
</feature>